<keyword evidence="2" id="KW-0963">Cytoplasm</keyword>
<dbReference type="InterPro" id="IPR004559">
    <property type="entry name" value="HemW-like"/>
</dbReference>
<keyword evidence="2" id="KW-0408">Iron</keyword>
<organism evidence="4 5">
    <name type="scientific">Marinitoga piezophila (strain DSM 14283 / JCM 11233 / KA3)</name>
    <dbReference type="NCBI Taxonomy" id="443254"/>
    <lineage>
        <taxon>Bacteria</taxon>
        <taxon>Thermotogati</taxon>
        <taxon>Thermotogota</taxon>
        <taxon>Thermotogae</taxon>
        <taxon>Petrotogales</taxon>
        <taxon>Petrotogaceae</taxon>
        <taxon>Marinitoga</taxon>
    </lineage>
</organism>
<dbReference type="SFLD" id="SFLDS00029">
    <property type="entry name" value="Radical_SAM"/>
    <property type="match status" value="1"/>
</dbReference>
<dbReference type="PANTHER" id="PTHR13932:SF5">
    <property type="entry name" value="RADICAL S-ADENOSYL METHIONINE DOMAIN-CONTAINING PROTEIN 1, MITOCHONDRIAL"/>
    <property type="match status" value="1"/>
</dbReference>
<evidence type="ECO:0000256" key="1">
    <source>
        <dbReference type="ARBA" id="ARBA00006100"/>
    </source>
</evidence>
<comment type="similarity">
    <text evidence="1">Belongs to the anaerobic coproporphyrinogen-III oxidase family. HemW subfamily.</text>
</comment>
<dbReference type="SMART" id="SM00729">
    <property type="entry name" value="Elp3"/>
    <property type="match status" value="1"/>
</dbReference>
<dbReference type="GO" id="GO:0051539">
    <property type="term" value="F:4 iron, 4 sulfur cluster binding"/>
    <property type="evidence" value="ECO:0007669"/>
    <property type="project" value="UniProtKB-UniRule"/>
</dbReference>
<dbReference type="KEGG" id="mpz:Marpi_1579"/>
<keyword evidence="2" id="KW-0411">Iron-sulfur</keyword>
<dbReference type="InterPro" id="IPR034505">
    <property type="entry name" value="Coproporphyrinogen-III_oxidase"/>
</dbReference>
<keyword evidence="2" id="KW-0949">S-adenosyl-L-methionine</keyword>
<gene>
    <name evidence="4" type="ordered locus">Marpi_1579</name>
</gene>
<evidence type="ECO:0000313" key="5">
    <source>
        <dbReference type="Proteomes" id="UP000007161"/>
    </source>
</evidence>
<dbReference type="STRING" id="443254.Marpi_1579"/>
<dbReference type="InterPro" id="IPR006638">
    <property type="entry name" value="Elp3/MiaA/NifB-like_rSAM"/>
</dbReference>
<dbReference type="SFLD" id="SFLDG01065">
    <property type="entry name" value="anaerobic_coproporphyrinogen-I"/>
    <property type="match status" value="1"/>
</dbReference>
<dbReference type="GO" id="GO:0006779">
    <property type="term" value="P:porphyrin-containing compound biosynthetic process"/>
    <property type="evidence" value="ECO:0007669"/>
    <property type="project" value="InterPro"/>
</dbReference>
<dbReference type="Proteomes" id="UP000007161">
    <property type="component" value="Chromosome"/>
</dbReference>
<dbReference type="PANTHER" id="PTHR13932">
    <property type="entry name" value="COPROPORPHYRINIGEN III OXIDASE"/>
    <property type="match status" value="1"/>
</dbReference>
<dbReference type="InterPro" id="IPR058240">
    <property type="entry name" value="rSAM_sf"/>
</dbReference>
<dbReference type="SFLD" id="SFLDF00562">
    <property type="entry name" value="HemN-like__clustered_with_heat"/>
    <property type="match status" value="1"/>
</dbReference>
<protein>
    <recommendedName>
        <fullName evidence="2">Heme chaperone HemW</fullName>
    </recommendedName>
</protein>
<dbReference type="GO" id="GO:0005737">
    <property type="term" value="C:cytoplasm"/>
    <property type="evidence" value="ECO:0007669"/>
    <property type="project" value="UniProtKB-SubCell"/>
</dbReference>
<dbReference type="OrthoDB" id="9808022at2"/>
<feature type="domain" description="Radical SAM core" evidence="3">
    <location>
        <begin position="6"/>
        <end position="237"/>
    </location>
</feature>
<keyword evidence="2" id="KW-0349">Heme</keyword>
<name>H2J4M7_MARPK</name>
<sequence>MDGVSSLNTNKIGLYIHIPFCKSKCLYCDYPMTTNLNIQDRYFESLFKEIDLYKDKNLKIETLFLGGGTPTYVDIKNIEKLFKKLSDSFNFQPDEITIESNPEILTEELLHTYFSLGINRLSIGVQTFDNEILKRMNRKYNNEVIQEKYYLARRYFSNINFDFILGLPGDNWKSLEENIKYIEKMQPDHVSYYIFDSDHETPLRSLLNKGKLSLPDDAFIEEGYDFVISELSKVGYQRYEISNWAKNNFECKHNLKYWNNENYHGFGISAGGHIGNIRYTKTWILKDYMEKLANNEIPYDYYVQNEPLNELTEELFMGLRLIKGISVKNLEKKYGDLFLKFIKNLSTEVSDMIIVDDYVRLNEKGLDLSKMVFEKILEVRENIL</sequence>
<reference evidence="4 5" key="1">
    <citation type="journal article" date="2012" name="J. Bacteriol.">
        <title>Complete Genome Sequence of the Thermophilic, Piezophilic, Heterotrophic Bacterium Marinitoga piezophila KA3.</title>
        <authorList>
            <person name="Lucas S."/>
            <person name="Han J."/>
            <person name="Lapidus A."/>
            <person name="Cheng J.F."/>
            <person name="Goodwin L.A."/>
            <person name="Pitluck S."/>
            <person name="Peters L."/>
            <person name="Mikhailova N."/>
            <person name="Teshima H."/>
            <person name="Detter J.C."/>
            <person name="Han C."/>
            <person name="Tapia R."/>
            <person name="Land M."/>
            <person name="Hauser L."/>
            <person name="Kyrpides N.C."/>
            <person name="Ivanova N."/>
            <person name="Pagani I."/>
            <person name="Vannier P."/>
            <person name="Oger P."/>
            <person name="Bartlett D.H."/>
            <person name="Noll K.M."/>
            <person name="Woyke T."/>
            <person name="Jebbar M."/>
        </authorList>
    </citation>
    <scope>NUCLEOTIDE SEQUENCE [LARGE SCALE GENOMIC DNA]</scope>
    <source>
        <strain evidence="5">DSM 14283 / JCM 11233 / KA3</strain>
    </source>
</reference>
<dbReference type="eggNOG" id="COG0635">
    <property type="taxonomic scope" value="Bacteria"/>
</dbReference>
<proteinExistence type="inferred from homology"/>
<dbReference type="GO" id="GO:0004109">
    <property type="term" value="F:coproporphyrinogen oxidase activity"/>
    <property type="evidence" value="ECO:0007669"/>
    <property type="project" value="InterPro"/>
</dbReference>
<accession>H2J4M7</accession>
<dbReference type="HOGENOM" id="CLU_027579_2_2_0"/>
<reference evidence="5" key="2">
    <citation type="submission" date="2012-01" db="EMBL/GenBank/DDBJ databases">
        <title>Complete sequence of chromosome of Marinitoga piezophila KA3.</title>
        <authorList>
            <person name="Lucas S."/>
            <person name="Han J."/>
            <person name="Lapidus A."/>
            <person name="Cheng J.-F."/>
            <person name="Goodwin L."/>
            <person name="Pitluck S."/>
            <person name="Peters L."/>
            <person name="Mikhailova N."/>
            <person name="Teshima H."/>
            <person name="Detter J.C."/>
            <person name="Han C."/>
            <person name="Tapia R."/>
            <person name="Land M."/>
            <person name="Hauser L."/>
            <person name="Kyrpides N."/>
            <person name="Ivanova N."/>
            <person name="Pagani I."/>
            <person name="Jebbar M."/>
            <person name="Vannier P."/>
            <person name="Oger P."/>
            <person name="Cario A."/>
            <person name="Bartlett D."/>
            <person name="Noll K.M."/>
            <person name="Woyke T."/>
        </authorList>
    </citation>
    <scope>NUCLEOTIDE SEQUENCE [LARGE SCALE GENOMIC DNA]</scope>
    <source>
        <strain evidence="5">DSM 14283 / JCM 11233 / KA3</strain>
    </source>
</reference>
<comment type="subcellular location">
    <subcellularLocation>
        <location evidence="2">Cytoplasm</location>
    </subcellularLocation>
</comment>
<dbReference type="AlphaFoldDB" id="H2J4M7"/>
<keyword evidence="2" id="KW-0004">4Fe-4S</keyword>
<dbReference type="InterPro" id="IPR007197">
    <property type="entry name" value="rSAM"/>
</dbReference>
<keyword evidence="2" id="KW-0479">Metal-binding</keyword>
<comment type="function">
    <text evidence="2">Probably acts as a heme chaperone, transferring heme to an unknown acceptor. Binds one molecule of heme per monomer, possibly covalently. Binds 1 [4Fe-4S] cluster. The cluster is coordinated with 3 cysteines and an exchangeable S-adenosyl-L-methionine.</text>
</comment>
<dbReference type="PROSITE" id="PS51918">
    <property type="entry name" value="RADICAL_SAM"/>
    <property type="match status" value="1"/>
</dbReference>
<dbReference type="EMBL" id="CP003257">
    <property type="protein sequence ID" value="AEX85969.1"/>
    <property type="molecule type" value="Genomic_DNA"/>
</dbReference>
<dbReference type="Gene3D" id="3.80.30.20">
    <property type="entry name" value="tm_1862 like domain"/>
    <property type="match status" value="1"/>
</dbReference>
<keyword evidence="2" id="KW-0143">Chaperone</keyword>
<dbReference type="InterPro" id="IPR023404">
    <property type="entry name" value="rSAM_horseshoe"/>
</dbReference>
<dbReference type="NCBIfam" id="TIGR00539">
    <property type="entry name" value="hemN_rel"/>
    <property type="match status" value="1"/>
</dbReference>
<dbReference type="CDD" id="cd01335">
    <property type="entry name" value="Radical_SAM"/>
    <property type="match status" value="1"/>
</dbReference>
<dbReference type="SFLD" id="SFLDG01082">
    <property type="entry name" value="B12-binding_domain_containing"/>
    <property type="match status" value="1"/>
</dbReference>
<evidence type="ECO:0000259" key="3">
    <source>
        <dbReference type="PROSITE" id="PS51918"/>
    </source>
</evidence>
<evidence type="ECO:0000313" key="4">
    <source>
        <dbReference type="EMBL" id="AEX85969.1"/>
    </source>
</evidence>
<evidence type="ECO:0000256" key="2">
    <source>
        <dbReference type="RuleBase" id="RU364116"/>
    </source>
</evidence>
<dbReference type="SUPFAM" id="SSF102114">
    <property type="entry name" value="Radical SAM enzymes"/>
    <property type="match status" value="1"/>
</dbReference>
<dbReference type="GO" id="GO:0046872">
    <property type="term" value="F:metal ion binding"/>
    <property type="evidence" value="ECO:0007669"/>
    <property type="project" value="UniProtKB-UniRule"/>
</dbReference>
<dbReference type="Pfam" id="PF04055">
    <property type="entry name" value="Radical_SAM"/>
    <property type="match status" value="1"/>
</dbReference>
<keyword evidence="5" id="KW-1185">Reference proteome</keyword>